<dbReference type="Gene3D" id="3.40.720.10">
    <property type="entry name" value="Alkaline Phosphatase, subunit A"/>
    <property type="match status" value="1"/>
</dbReference>
<evidence type="ECO:0000259" key="9">
    <source>
        <dbReference type="Pfam" id="PF00884"/>
    </source>
</evidence>
<dbReference type="InterPro" id="IPR040423">
    <property type="entry name" value="PEA_transferase"/>
</dbReference>
<dbReference type="RefSeq" id="WP_132986804.1">
    <property type="nucleotide sequence ID" value="NZ_BMME01000001.1"/>
</dbReference>
<dbReference type="PANTHER" id="PTHR30443">
    <property type="entry name" value="INNER MEMBRANE PROTEIN"/>
    <property type="match status" value="1"/>
</dbReference>
<evidence type="ECO:0000256" key="3">
    <source>
        <dbReference type="ARBA" id="ARBA00022519"/>
    </source>
</evidence>
<dbReference type="PANTHER" id="PTHR30443:SF0">
    <property type="entry name" value="PHOSPHOETHANOLAMINE TRANSFERASE EPTA"/>
    <property type="match status" value="1"/>
</dbReference>
<protein>
    <submittedName>
        <fullName evidence="11">Phosphoethanolamine transferase</fullName>
    </submittedName>
</protein>
<keyword evidence="12" id="KW-1185">Reference proteome</keyword>
<reference evidence="12" key="1">
    <citation type="journal article" date="2019" name="Int. J. Syst. Evol. Microbiol.">
        <title>The Global Catalogue of Microorganisms (GCM) 10K type strain sequencing project: providing services to taxonomists for standard genome sequencing and annotation.</title>
        <authorList>
            <consortium name="The Broad Institute Genomics Platform"/>
            <consortium name="The Broad Institute Genome Sequencing Center for Infectious Disease"/>
            <person name="Wu L."/>
            <person name="Ma J."/>
        </authorList>
    </citation>
    <scope>NUCLEOTIDE SEQUENCE [LARGE SCALE GENOMIC DNA]</scope>
    <source>
        <strain evidence="12">CGMCC 1.8985</strain>
    </source>
</reference>
<dbReference type="InterPro" id="IPR058130">
    <property type="entry name" value="PEA_transf_C"/>
</dbReference>
<dbReference type="InterPro" id="IPR012549">
    <property type="entry name" value="EptA-like_N"/>
</dbReference>
<sequence>MSVVTLPLQRTQHAVDRLRAWRPAMTTDVLALWASLYFTVACNIPFWRAVLATGALTGASGARAAACLFVLVFALQAFLLCVLLHGRLAKPVLALLLVLAASAAHYMRVYGIYFDTDMVRNILHTDAREAGELLAWGLLPTVSVLAGLPLLVLARIQLQRRRPARAALSRLGWLLALALIAASSALAGFQDLSALMRNNRELRHLITPGNIVVATATIARGEGVAAHGPRRVLGLDAVVAARPEDARPRLLVLVIGETVRAQNWGLNGYARQTTPRLADSDAINFADVSACGTSTEVSLPCMFSPDGHAGYDKARLANSESLLHVLEHAGVHTLWRDNQSGCKGVCAGLAFESTRTGPTTGCGAHGCHDEVLLDGLDAAIDRWPGDQVIVLHQVGSHGPAYYRRAPERLRRYTPTCDTDDLGQCSREQVVNSYDDAVLATDDLLAEAIALLARRDDRDSALLYISDHGESLGENGLYLHGLPYAIAPDTQKKVPMVAWLSPGMAAARNVARECLQQRAGKPTSHDDLFHSVLGLLEVRTALYDGSHDVFSGCST</sequence>
<evidence type="ECO:0000256" key="1">
    <source>
        <dbReference type="ARBA" id="ARBA00004429"/>
    </source>
</evidence>
<evidence type="ECO:0000256" key="7">
    <source>
        <dbReference type="ARBA" id="ARBA00023136"/>
    </source>
</evidence>
<feature type="transmembrane region" description="Helical" evidence="8">
    <location>
        <begin position="92"/>
        <end position="113"/>
    </location>
</feature>
<evidence type="ECO:0000256" key="4">
    <source>
        <dbReference type="ARBA" id="ARBA00022679"/>
    </source>
</evidence>
<evidence type="ECO:0000313" key="12">
    <source>
        <dbReference type="Proteomes" id="UP000599009"/>
    </source>
</evidence>
<organism evidence="11 12">
    <name type="scientific">Luteimonas terricola</name>
    <dbReference type="NCBI Taxonomy" id="645597"/>
    <lineage>
        <taxon>Bacteria</taxon>
        <taxon>Pseudomonadati</taxon>
        <taxon>Pseudomonadota</taxon>
        <taxon>Gammaproteobacteria</taxon>
        <taxon>Lysobacterales</taxon>
        <taxon>Lysobacteraceae</taxon>
        <taxon>Luteimonas</taxon>
    </lineage>
</organism>
<accession>A0ABQ2EJ88</accession>
<keyword evidence="5 8" id="KW-0812">Transmembrane</keyword>
<evidence type="ECO:0000256" key="6">
    <source>
        <dbReference type="ARBA" id="ARBA00022989"/>
    </source>
</evidence>
<dbReference type="Pfam" id="PF00884">
    <property type="entry name" value="Sulfatase"/>
    <property type="match status" value="1"/>
</dbReference>
<name>A0ABQ2EJ88_9GAMM</name>
<evidence type="ECO:0000256" key="5">
    <source>
        <dbReference type="ARBA" id="ARBA00022692"/>
    </source>
</evidence>
<dbReference type="InterPro" id="IPR017850">
    <property type="entry name" value="Alkaline_phosphatase_core_sf"/>
</dbReference>
<dbReference type="NCBIfam" id="NF028537">
    <property type="entry name" value="P_eth_NH2_trans"/>
    <property type="match status" value="1"/>
</dbReference>
<dbReference type="InterPro" id="IPR000917">
    <property type="entry name" value="Sulfatase_N"/>
</dbReference>
<evidence type="ECO:0000259" key="10">
    <source>
        <dbReference type="Pfam" id="PF08019"/>
    </source>
</evidence>
<dbReference type="EMBL" id="BMME01000001">
    <property type="protein sequence ID" value="GGK14253.1"/>
    <property type="molecule type" value="Genomic_DNA"/>
</dbReference>
<evidence type="ECO:0000256" key="8">
    <source>
        <dbReference type="SAM" id="Phobius"/>
    </source>
</evidence>
<feature type="transmembrane region" description="Helical" evidence="8">
    <location>
        <begin position="168"/>
        <end position="189"/>
    </location>
</feature>
<dbReference type="SUPFAM" id="SSF53649">
    <property type="entry name" value="Alkaline phosphatase-like"/>
    <property type="match status" value="1"/>
</dbReference>
<comment type="subcellular location">
    <subcellularLocation>
        <location evidence="1">Cell inner membrane</location>
        <topology evidence="1">Multi-pass membrane protein</topology>
    </subcellularLocation>
</comment>
<dbReference type="CDD" id="cd16017">
    <property type="entry name" value="LptA"/>
    <property type="match status" value="1"/>
</dbReference>
<feature type="domain" description="Phosphoethanolamine transferase N-terminal" evidence="10">
    <location>
        <begin position="73"/>
        <end position="219"/>
    </location>
</feature>
<proteinExistence type="predicted"/>
<feature type="transmembrane region" description="Helical" evidence="8">
    <location>
        <begin position="29"/>
        <end position="50"/>
    </location>
</feature>
<feature type="transmembrane region" description="Helical" evidence="8">
    <location>
        <begin position="133"/>
        <end position="156"/>
    </location>
</feature>
<evidence type="ECO:0000256" key="2">
    <source>
        <dbReference type="ARBA" id="ARBA00022475"/>
    </source>
</evidence>
<dbReference type="GO" id="GO:0016740">
    <property type="term" value="F:transferase activity"/>
    <property type="evidence" value="ECO:0007669"/>
    <property type="project" value="UniProtKB-KW"/>
</dbReference>
<dbReference type="Pfam" id="PF08019">
    <property type="entry name" value="EptA_B_N"/>
    <property type="match status" value="1"/>
</dbReference>
<keyword evidence="2" id="KW-1003">Cell membrane</keyword>
<dbReference type="Proteomes" id="UP000599009">
    <property type="component" value="Unassembled WGS sequence"/>
</dbReference>
<gene>
    <name evidence="11" type="primary">yjdB</name>
    <name evidence="11" type="ORF">GCM10011394_24390</name>
</gene>
<comment type="caution">
    <text evidence="11">The sequence shown here is derived from an EMBL/GenBank/DDBJ whole genome shotgun (WGS) entry which is preliminary data.</text>
</comment>
<feature type="domain" description="Sulfatase N-terminal" evidence="9">
    <location>
        <begin position="250"/>
        <end position="536"/>
    </location>
</feature>
<keyword evidence="3" id="KW-0997">Cell inner membrane</keyword>
<keyword evidence="6 8" id="KW-1133">Transmembrane helix</keyword>
<feature type="transmembrane region" description="Helical" evidence="8">
    <location>
        <begin position="62"/>
        <end position="85"/>
    </location>
</feature>
<keyword evidence="7 8" id="KW-0472">Membrane</keyword>
<evidence type="ECO:0000313" key="11">
    <source>
        <dbReference type="EMBL" id="GGK14253.1"/>
    </source>
</evidence>
<keyword evidence="4 11" id="KW-0808">Transferase</keyword>